<gene>
    <name evidence="6" type="ORF">R1sor_012443</name>
</gene>
<protein>
    <recommendedName>
        <fullName evidence="5">DUF4005 domain-containing protein</fullName>
    </recommendedName>
</protein>
<evidence type="ECO:0000313" key="7">
    <source>
        <dbReference type="Proteomes" id="UP001633002"/>
    </source>
</evidence>
<feature type="region of interest" description="Disordered" evidence="4">
    <location>
        <begin position="17"/>
        <end position="42"/>
    </location>
</feature>
<dbReference type="Pfam" id="PF13178">
    <property type="entry name" value="DUF4005"/>
    <property type="match status" value="1"/>
</dbReference>
<organism evidence="6 7">
    <name type="scientific">Riccia sorocarpa</name>
    <dbReference type="NCBI Taxonomy" id="122646"/>
    <lineage>
        <taxon>Eukaryota</taxon>
        <taxon>Viridiplantae</taxon>
        <taxon>Streptophyta</taxon>
        <taxon>Embryophyta</taxon>
        <taxon>Marchantiophyta</taxon>
        <taxon>Marchantiopsida</taxon>
        <taxon>Marchantiidae</taxon>
        <taxon>Marchantiales</taxon>
        <taxon>Ricciaceae</taxon>
        <taxon>Riccia</taxon>
    </lineage>
</organism>
<dbReference type="Gene3D" id="1.20.5.190">
    <property type="match status" value="1"/>
</dbReference>
<feature type="region of interest" description="Disordered" evidence="4">
    <location>
        <begin position="313"/>
        <end position="385"/>
    </location>
</feature>
<dbReference type="Proteomes" id="UP001633002">
    <property type="component" value="Unassembled WGS sequence"/>
</dbReference>
<dbReference type="InterPro" id="IPR000048">
    <property type="entry name" value="IQ_motif_EF-hand-BS"/>
</dbReference>
<evidence type="ECO:0000313" key="6">
    <source>
        <dbReference type="EMBL" id="KAL3698367.1"/>
    </source>
</evidence>
<evidence type="ECO:0000256" key="1">
    <source>
        <dbReference type="ARBA" id="ARBA00022860"/>
    </source>
</evidence>
<feature type="compositionally biased region" description="Polar residues" evidence="4">
    <location>
        <begin position="592"/>
        <end position="630"/>
    </location>
</feature>
<accession>A0ABD3I7U4</accession>
<comment type="caution">
    <text evidence="6">The sequence shown here is derived from an EMBL/GenBank/DDBJ whole genome shotgun (WGS) entry which is preliminary data.</text>
</comment>
<proteinExistence type="inferred from homology"/>
<feature type="compositionally biased region" description="Basic and acidic residues" evidence="4">
    <location>
        <begin position="499"/>
        <end position="510"/>
    </location>
</feature>
<feature type="compositionally biased region" description="Polar residues" evidence="4">
    <location>
        <begin position="360"/>
        <end position="385"/>
    </location>
</feature>
<feature type="compositionally biased region" description="Polar residues" evidence="4">
    <location>
        <begin position="412"/>
        <end position="423"/>
    </location>
</feature>
<feature type="compositionally biased region" description="Basic and acidic residues" evidence="4">
    <location>
        <begin position="18"/>
        <end position="39"/>
    </location>
</feature>
<evidence type="ECO:0000259" key="5">
    <source>
        <dbReference type="Pfam" id="PF13178"/>
    </source>
</evidence>
<feature type="region of interest" description="Disordered" evidence="4">
    <location>
        <begin position="440"/>
        <end position="471"/>
    </location>
</feature>
<keyword evidence="1" id="KW-0112">Calmodulin-binding</keyword>
<dbReference type="PANTHER" id="PTHR32295:SF280">
    <property type="entry name" value="DUF4005 DOMAIN-CONTAINING PROTEIN"/>
    <property type="match status" value="1"/>
</dbReference>
<dbReference type="CDD" id="cd23767">
    <property type="entry name" value="IQCD"/>
    <property type="match status" value="1"/>
</dbReference>
<reference evidence="6 7" key="1">
    <citation type="submission" date="2024-09" db="EMBL/GenBank/DDBJ databases">
        <title>Chromosome-scale assembly of Riccia sorocarpa.</title>
        <authorList>
            <person name="Paukszto L."/>
        </authorList>
    </citation>
    <scope>NUCLEOTIDE SEQUENCE [LARGE SCALE GENOMIC DNA]</scope>
    <source>
        <strain evidence="6">LP-2024</strain>
        <tissue evidence="6">Aerial parts of the thallus</tissue>
    </source>
</reference>
<feature type="compositionally biased region" description="Polar residues" evidence="4">
    <location>
        <begin position="542"/>
        <end position="578"/>
    </location>
</feature>
<dbReference type="SMART" id="SM00015">
    <property type="entry name" value="IQ"/>
    <property type="match status" value="1"/>
</dbReference>
<dbReference type="PANTHER" id="PTHR32295">
    <property type="entry name" value="IQ-DOMAIN 5-RELATED"/>
    <property type="match status" value="1"/>
</dbReference>
<feature type="region of interest" description="Disordered" evidence="4">
    <location>
        <begin position="499"/>
        <end position="650"/>
    </location>
</feature>
<name>A0ABD3I7U4_9MARC</name>
<feature type="domain" description="DUF4005" evidence="5">
    <location>
        <begin position="511"/>
        <end position="573"/>
    </location>
</feature>
<keyword evidence="7" id="KW-1185">Reference proteome</keyword>
<evidence type="ECO:0000256" key="4">
    <source>
        <dbReference type="SAM" id="MobiDB-lite"/>
    </source>
</evidence>
<dbReference type="InterPro" id="IPR025064">
    <property type="entry name" value="DUF4005"/>
</dbReference>
<dbReference type="AlphaFoldDB" id="A0ABD3I7U4"/>
<evidence type="ECO:0000256" key="2">
    <source>
        <dbReference type="ARBA" id="ARBA00024341"/>
    </source>
</evidence>
<dbReference type="GO" id="GO:0005516">
    <property type="term" value="F:calmodulin binding"/>
    <property type="evidence" value="ECO:0007669"/>
    <property type="project" value="UniProtKB-KW"/>
</dbReference>
<comment type="subunit">
    <text evidence="3">Binds to multiple calmodulin (CaM) in the presence of Ca(2+) and CaM-like proteins.</text>
</comment>
<comment type="similarity">
    <text evidence="2">Belongs to the IQD family.</text>
</comment>
<feature type="compositionally biased region" description="Basic and acidic residues" evidence="4">
    <location>
        <begin position="321"/>
        <end position="353"/>
    </location>
</feature>
<feature type="region of interest" description="Disordered" evidence="4">
    <location>
        <begin position="405"/>
        <end position="427"/>
    </location>
</feature>
<feature type="compositionally biased region" description="Polar residues" evidence="4">
    <location>
        <begin position="442"/>
        <end position="465"/>
    </location>
</feature>
<dbReference type="EMBL" id="JBJQOH010000002">
    <property type="protein sequence ID" value="KAL3698367.1"/>
    <property type="molecule type" value="Genomic_DNA"/>
</dbReference>
<feature type="compositionally biased region" description="Polar residues" evidence="4">
    <location>
        <begin position="637"/>
        <end position="650"/>
    </location>
</feature>
<dbReference type="PROSITE" id="PS50096">
    <property type="entry name" value="IQ"/>
    <property type="match status" value="2"/>
</dbReference>
<sequence length="650" mass="72581">MGASSKWLKTLISVKKSKLSDKEGHELSPLEQFAEKEKPSTNPRRILSKISANFKSYSEGKDVRGSFQKKASRRWSLWRTSTDEYRDVEEASDCEDEAEEEEEERIVPVEPEVVVVEDDPTPVKVAAAVFRLKNSPVALQLLKEEIAATRIQTAFRAFLARRALKALKGLVRLQALARGHAVRRQAAITLRCMQALVRVQARVRARRVRMSTEGQAVRRKIDQHRRREAARRAAEEGWCGTTGSVEEIQSKLEQKQIGAIKRERAMAYAFSHQWRASSRPQPVYFNEAGEDNRHWGWSWMERWMAARPWEHRTPVSVSNRDPAESVDGRRSVHDDLSSVDIHRDRSDKSERGLKPWASRPGTSSYRTSPSNTAVPCTGPTVSRGYSNLGSQVSLRMGSYHSYDQLSDREDSLASSTPRSAPSLATQANATAVAATAGEAVPLSTQHSSGAASQTCRNQSRMSFSGTAEDRPAARNAELLSLKKERERDKLILREEAAREALRDERAERGRRVTPYMMQSGKRSYMAATKCAQAKSRSHSTPRQRPSFDENSQVTRKRSANSTPLADWNKNTQQQQVLSRSCAAPTTGPVEKLNSSGKSMRVSSAPATDPHNTLSARSILRSYSNNGSSGRPTMKSADFSSLSYGGSRTFR</sequence>
<evidence type="ECO:0000256" key="3">
    <source>
        <dbReference type="ARBA" id="ARBA00024378"/>
    </source>
</evidence>